<dbReference type="Pfam" id="PF00575">
    <property type="entry name" value="S1"/>
    <property type="match status" value="1"/>
</dbReference>
<dbReference type="InterPro" id="IPR050180">
    <property type="entry name" value="RNR_Ribonuclease"/>
</dbReference>
<dbReference type="PANTHER" id="PTHR23355:SF9">
    <property type="entry name" value="DIS3-LIKE EXONUCLEASE 2"/>
    <property type="match status" value="1"/>
</dbReference>
<dbReference type="PANTHER" id="PTHR23355">
    <property type="entry name" value="RIBONUCLEASE"/>
    <property type="match status" value="1"/>
</dbReference>
<dbReference type="InterPro" id="IPR001900">
    <property type="entry name" value="RNase_II/R"/>
</dbReference>
<dbReference type="InterPro" id="IPR040476">
    <property type="entry name" value="CSD2"/>
</dbReference>
<dbReference type="Pfam" id="PF17876">
    <property type="entry name" value="CSD2"/>
    <property type="match status" value="1"/>
</dbReference>
<dbReference type="EC" id="3.1.13.1" evidence="8"/>
<keyword evidence="7 8" id="KW-0694">RNA-binding</keyword>
<dbReference type="CDD" id="cd04471">
    <property type="entry name" value="S1_RNase_R"/>
    <property type="match status" value="1"/>
</dbReference>
<evidence type="ECO:0000256" key="6">
    <source>
        <dbReference type="ARBA" id="ARBA00022839"/>
    </source>
</evidence>
<dbReference type="InterPro" id="IPR013223">
    <property type="entry name" value="RNase_B_OB_dom"/>
</dbReference>
<evidence type="ECO:0000256" key="7">
    <source>
        <dbReference type="ARBA" id="ARBA00022884"/>
    </source>
</evidence>
<evidence type="ECO:0000256" key="4">
    <source>
        <dbReference type="ARBA" id="ARBA00022722"/>
    </source>
</evidence>
<dbReference type="SMART" id="SM00316">
    <property type="entry name" value="S1"/>
    <property type="match status" value="1"/>
</dbReference>
<comment type="function">
    <text evidence="8">3'-5' exoribonuclease that releases 5'-nucleoside monophosphates and is involved in maturation of structured RNAs.</text>
</comment>
<dbReference type="HAMAP" id="MF_01895">
    <property type="entry name" value="RNase_R"/>
    <property type="match status" value="1"/>
</dbReference>
<evidence type="ECO:0000259" key="10">
    <source>
        <dbReference type="PROSITE" id="PS50126"/>
    </source>
</evidence>
<dbReference type="SMART" id="SM00955">
    <property type="entry name" value="RNB"/>
    <property type="match status" value="1"/>
</dbReference>
<evidence type="ECO:0000256" key="3">
    <source>
        <dbReference type="ARBA" id="ARBA00022490"/>
    </source>
</evidence>
<dbReference type="Proteomes" id="UP000177943">
    <property type="component" value="Unassembled WGS sequence"/>
</dbReference>
<dbReference type="GO" id="GO:0003723">
    <property type="term" value="F:RNA binding"/>
    <property type="evidence" value="ECO:0007669"/>
    <property type="project" value="UniProtKB-UniRule"/>
</dbReference>
<evidence type="ECO:0000313" key="12">
    <source>
        <dbReference type="Proteomes" id="UP000177943"/>
    </source>
</evidence>
<dbReference type="Pfam" id="PF00773">
    <property type="entry name" value="RNB"/>
    <property type="match status" value="1"/>
</dbReference>
<dbReference type="Pfam" id="PF08206">
    <property type="entry name" value="OB_RNB"/>
    <property type="match status" value="1"/>
</dbReference>
<dbReference type="EMBL" id="MHRP01000004">
    <property type="protein sequence ID" value="OHA27879.1"/>
    <property type="molecule type" value="Genomic_DNA"/>
</dbReference>
<comment type="similarity">
    <text evidence="8">Belongs to the RNR ribonuclease family. RNase R subfamily.</text>
</comment>
<dbReference type="InterPro" id="IPR003029">
    <property type="entry name" value="S1_domain"/>
</dbReference>
<keyword evidence="5 8" id="KW-0378">Hydrolase</keyword>
<evidence type="ECO:0000256" key="1">
    <source>
        <dbReference type="ARBA" id="ARBA00001849"/>
    </source>
</evidence>
<reference evidence="11 12" key="1">
    <citation type="journal article" date="2016" name="Nat. Commun.">
        <title>Thousands of microbial genomes shed light on interconnected biogeochemical processes in an aquifer system.</title>
        <authorList>
            <person name="Anantharaman K."/>
            <person name="Brown C.T."/>
            <person name="Hug L.A."/>
            <person name="Sharon I."/>
            <person name="Castelle C.J."/>
            <person name="Probst A.J."/>
            <person name="Thomas B.C."/>
            <person name="Singh A."/>
            <person name="Wilkins M.J."/>
            <person name="Karaoz U."/>
            <person name="Brodie E.L."/>
            <person name="Williams K.H."/>
            <person name="Hubbard S.S."/>
            <person name="Banfield J.F."/>
        </authorList>
    </citation>
    <scope>NUCLEOTIDE SEQUENCE [LARGE SCALE GENOMIC DNA]</scope>
</reference>
<feature type="domain" description="S1 motif" evidence="10">
    <location>
        <begin position="568"/>
        <end position="649"/>
    </location>
</feature>
<evidence type="ECO:0000256" key="8">
    <source>
        <dbReference type="HAMAP-Rule" id="MF_01895"/>
    </source>
</evidence>
<dbReference type="AlphaFoldDB" id="A0A1G2MXF0"/>
<evidence type="ECO:0000256" key="9">
    <source>
        <dbReference type="SAM" id="Coils"/>
    </source>
</evidence>
<dbReference type="NCBIfam" id="TIGR00358">
    <property type="entry name" value="3_prime_RNase"/>
    <property type="match status" value="1"/>
</dbReference>
<gene>
    <name evidence="8" type="primary">rnr</name>
    <name evidence="11" type="ORF">A3D56_01530</name>
</gene>
<dbReference type="InterPro" id="IPR012340">
    <property type="entry name" value="NA-bd_OB-fold"/>
</dbReference>
<comment type="caution">
    <text evidence="11">The sequence shown here is derived from an EMBL/GenBank/DDBJ whole genome shotgun (WGS) entry which is preliminary data.</text>
</comment>
<keyword evidence="6 8" id="KW-0269">Exonuclease</keyword>
<keyword evidence="3 8" id="KW-0963">Cytoplasm</keyword>
<dbReference type="PROSITE" id="PS01175">
    <property type="entry name" value="RIBONUCLEASE_II"/>
    <property type="match status" value="1"/>
</dbReference>
<comment type="subcellular location">
    <subcellularLocation>
        <location evidence="2 8">Cytoplasm</location>
    </subcellularLocation>
</comment>
<dbReference type="InterPro" id="IPR011805">
    <property type="entry name" value="RNase_R"/>
</dbReference>
<proteinExistence type="inferred from homology"/>
<name>A0A1G2MXF0_9BACT</name>
<dbReference type="GO" id="GO:0008859">
    <property type="term" value="F:exoribonuclease II activity"/>
    <property type="evidence" value="ECO:0007669"/>
    <property type="project" value="UniProtKB-UniRule"/>
</dbReference>
<protein>
    <recommendedName>
        <fullName evidence="8">Ribonuclease R</fullName>
        <shortName evidence="8">RNase R</shortName>
        <ecNumber evidence="8">3.1.13.1</ecNumber>
    </recommendedName>
</protein>
<dbReference type="InterPro" id="IPR004476">
    <property type="entry name" value="RNase_II/RNase_R"/>
</dbReference>
<feature type="coiled-coil region" evidence="9">
    <location>
        <begin position="538"/>
        <end position="565"/>
    </location>
</feature>
<dbReference type="PROSITE" id="PS50126">
    <property type="entry name" value="S1"/>
    <property type="match status" value="1"/>
</dbReference>
<dbReference type="GO" id="GO:0006402">
    <property type="term" value="P:mRNA catabolic process"/>
    <property type="evidence" value="ECO:0007669"/>
    <property type="project" value="TreeGrafter"/>
</dbReference>
<evidence type="ECO:0000256" key="5">
    <source>
        <dbReference type="ARBA" id="ARBA00022801"/>
    </source>
</evidence>
<evidence type="ECO:0000313" key="11">
    <source>
        <dbReference type="EMBL" id="OHA27879.1"/>
    </source>
</evidence>
<organism evidence="11 12">
    <name type="scientific">Candidatus Taylorbacteria bacterium RIFCSPHIGHO2_02_FULL_45_35</name>
    <dbReference type="NCBI Taxonomy" id="1802311"/>
    <lineage>
        <taxon>Bacteria</taxon>
        <taxon>Candidatus Tayloriibacteriota</taxon>
    </lineage>
</organism>
<dbReference type="Gene3D" id="2.40.50.140">
    <property type="entry name" value="Nucleic acid-binding proteins"/>
    <property type="match status" value="2"/>
</dbReference>
<accession>A0A1G2MXF0</accession>
<dbReference type="InterPro" id="IPR022966">
    <property type="entry name" value="RNase_II/R_CS"/>
</dbReference>
<dbReference type="GO" id="GO:0005829">
    <property type="term" value="C:cytosol"/>
    <property type="evidence" value="ECO:0007669"/>
    <property type="project" value="TreeGrafter"/>
</dbReference>
<comment type="catalytic activity">
    <reaction evidence="1 8">
        <text>Exonucleolytic cleavage in the 3'- to 5'-direction to yield nucleoside 5'-phosphates.</text>
        <dbReference type="EC" id="3.1.13.1"/>
    </reaction>
</comment>
<dbReference type="SUPFAM" id="SSF50249">
    <property type="entry name" value="Nucleic acid-binding proteins"/>
    <property type="match status" value="4"/>
</dbReference>
<keyword evidence="9" id="KW-0175">Coiled coil</keyword>
<keyword evidence="4 8" id="KW-0540">Nuclease</keyword>
<sequence>MKQPRRKEKERNTNKPLESIISVNSKGVGFVEHPDFEDDIRIEEDNMNTALHGDTVRVSYKKEGREVRGTVTDIIKRARTRFVGSVEKNDDQFTLVTDDKRVYVTMRIVGGNDEMIGKKVQVEMEPWSNPRESPRAVVRKIIGQKGNNDAEMESIVLEKGLAIDFPEEVKAEADRIGREAAISATEIAARRDFRHTPTFTIDPADAKDFDDALSLRKISEDTYEVGVHIADVSHYVRENTPLDREASARGCSIYLVDRTIPMLPPILSDNLCSLLEGKDKLTFSAVFTMKRTSRGWIVTERWFGKTIINSSKRFSYEDAQKILNEKTGRYYEELNILDGISKQLRAEKFKKGAIDFEQDEVKFVLDATGRPLRVYKKERLDTHKLVEELMLLANREVAEYIYRKEKESGMRKPFIYRIHDLPKEDRITELALFVKALGHDLPIGKEKLKAKDFSVLFERIRGKGEESLVKTAAIRSMAKAIYSTKNIGHFGLAFPYYTHFTSPIRRYPDTLVHRLLDAYLSNKKMSAETIQKLEGNAAASTDREIDAAEAERQSVKLKQVEYMKERVGQTFDGVVSGVTEWGIYVEDRETKSEGLVRLKDLENDYYEIDQKNYRVIGKKTKKKYTLGDPVRFTVMGADIERKTLDFKLNL</sequence>
<evidence type="ECO:0000256" key="2">
    <source>
        <dbReference type="ARBA" id="ARBA00004496"/>
    </source>
</evidence>
<dbReference type="NCBIfam" id="TIGR02063">
    <property type="entry name" value="RNase_R"/>
    <property type="match status" value="1"/>
</dbReference>